<protein>
    <submittedName>
        <fullName evidence="1">Uncharacterized protein</fullName>
    </submittedName>
</protein>
<evidence type="ECO:0000313" key="1">
    <source>
        <dbReference type="EMBL" id="GGI11429.1"/>
    </source>
</evidence>
<proteinExistence type="predicted"/>
<gene>
    <name evidence="1" type="ORF">GCM10007368_36150</name>
</gene>
<name>A0ABQ2BDP8_9MICO</name>
<keyword evidence="2" id="KW-1185">Reference proteome</keyword>
<dbReference type="Proteomes" id="UP000632535">
    <property type="component" value="Unassembled WGS sequence"/>
</dbReference>
<evidence type="ECO:0000313" key="2">
    <source>
        <dbReference type="Proteomes" id="UP000632535"/>
    </source>
</evidence>
<comment type="caution">
    <text evidence="1">The sequence shown here is derived from an EMBL/GenBank/DDBJ whole genome shotgun (WGS) entry which is preliminary data.</text>
</comment>
<dbReference type="EMBL" id="BMDG01000015">
    <property type="protein sequence ID" value="GGI11429.1"/>
    <property type="molecule type" value="Genomic_DNA"/>
</dbReference>
<reference evidence="2" key="1">
    <citation type="journal article" date="2019" name="Int. J. Syst. Evol. Microbiol.">
        <title>The Global Catalogue of Microorganisms (GCM) 10K type strain sequencing project: providing services to taxonomists for standard genome sequencing and annotation.</title>
        <authorList>
            <consortium name="The Broad Institute Genomics Platform"/>
            <consortium name="The Broad Institute Genome Sequencing Center for Infectious Disease"/>
            <person name="Wu L."/>
            <person name="Ma J."/>
        </authorList>
    </citation>
    <scope>NUCLEOTIDE SEQUENCE [LARGE SCALE GENOMIC DNA]</scope>
    <source>
        <strain evidence="2">CCM 8653</strain>
    </source>
</reference>
<organism evidence="1 2">
    <name type="scientific">Isoptericola cucumis</name>
    <dbReference type="NCBI Taxonomy" id="1776856"/>
    <lineage>
        <taxon>Bacteria</taxon>
        <taxon>Bacillati</taxon>
        <taxon>Actinomycetota</taxon>
        <taxon>Actinomycetes</taxon>
        <taxon>Micrococcales</taxon>
        <taxon>Promicromonosporaceae</taxon>
        <taxon>Isoptericola</taxon>
    </lineage>
</organism>
<sequence>MSDLAVEFAGEWFRPDPAGVFEIGREGDLALDDNPYLHRRFLQITHSAGLWWLGNTGARLSATVCDAAGGVQSWLSPGNSLPIVFPSTSIVFTAGPTTYELLARLSPAPYAEIRSEEPDSGATTIGMIPFTVSQRQLVVALCEPMLRRDGTGLSEIPSSAEAAARLGWTTTRFNRKLDNVCEKLDRVGVKGLRGGSGNGLATNRRARLVEYAVASRLVTAEDLPLLDADVTDDAAPDPGAGSPA</sequence>
<dbReference type="RefSeq" id="WP_188525139.1">
    <property type="nucleotide sequence ID" value="NZ_BMDG01000015.1"/>
</dbReference>
<accession>A0ABQ2BDP8</accession>